<accession>A0A5C4LYT1</accession>
<keyword evidence="4" id="KW-1185">Reference proteome</keyword>
<evidence type="ECO:0000256" key="1">
    <source>
        <dbReference type="SAM" id="MobiDB-lite"/>
    </source>
</evidence>
<organism evidence="3 4">
    <name type="scientific">Amycolatopsis alkalitolerans</name>
    <dbReference type="NCBI Taxonomy" id="2547244"/>
    <lineage>
        <taxon>Bacteria</taxon>
        <taxon>Bacillati</taxon>
        <taxon>Actinomycetota</taxon>
        <taxon>Actinomycetes</taxon>
        <taxon>Pseudonocardiales</taxon>
        <taxon>Pseudonocardiaceae</taxon>
        <taxon>Amycolatopsis</taxon>
    </lineage>
</organism>
<dbReference type="SUPFAM" id="SSF52540">
    <property type="entry name" value="P-loop containing nucleoside triphosphate hydrolases"/>
    <property type="match status" value="1"/>
</dbReference>
<reference evidence="3 4" key="1">
    <citation type="submission" date="2019-06" db="EMBL/GenBank/DDBJ databases">
        <title>Amycolatopsis alkalitolerans sp. nov., isolated from Gastrodia elata Blume.</title>
        <authorList>
            <person name="Narsing Rao M.P."/>
            <person name="Li W.J."/>
        </authorList>
    </citation>
    <scope>NUCLEOTIDE SEQUENCE [LARGE SCALE GENOMIC DNA]</scope>
    <source>
        <strain evidence="3 4">SYSUP0005</strain>
    </source>
</reference>
<dbReference type="SMART" id="SM00382">
    <property type="entry name" value="AAA"/>
    <property type="match status" value="1"/>
</dbReference>
<comment type="caution">
    <text evidence="3">The sequence shown here is derived from an EMBL/GenBank/DDBJ whole genome shotgun (WGS) entry which is preliminary data.</text>
</comment>
<dbReference type="InterPro" id="IPR027417">
    <property type="entry name" value="P-loop_NTPase"/>
</dbReference>
<dbReference type="GO" id="GO:0043531">
    <property type="term" value="F:ADP binding"/>
    <property type="evidence" value="ECO:0007669"/>
    <property type="project" value="InterPro"/>
</dbReference>
<evidence type="ECO:0000313" key="3">
    <source>
        <dbReference type="EMBL" id="TNC23438.1"/>
    </source>
</evidence>
<dbReference type="EMBL" id="VDFW01000020">
    <property type="protein sequence ID" value="TNC23438.1"/>
    <property type="molecule type" value="Genomic_DNA"/>
</dbReference>
<name>A0A5C4LYT1_9PSEU</name>
<dbReference type="Gene3D" id="3.40.50.300">
    <property type="entry name" value="P-loop containing nucleotide triphosphate hydrolases"/>
    <property type="match status" value="1"/>
</dbReference>
<dbReference type="InterPro" id="IPR003593">
    <property type="entry name" value="AAA+_ATPase"/>
</dbReference>
<gene>
    <name evidence="3" type="ORF">FG385_22150</name>
</gene>
<evidence type="ECO:0000259" key="2">
    <source>
        <dbReference type="SMART" id="SM00382"/>
    </source>
</evidence>
<feature type="domain" description="AAA+ ATPase" evidence="2">
    <location>
        <begin position="37"/>
        <end position="262"/>
    </location>
</feature>
<dbReference type="AlphaFoldDB" id="A0A5C4LYT1"/>
<sequence>MDEFEHTPRPVRLPKVSGELVGHRRYLCRLDDALSLSAAVVGLHGPSGAGKTTLLSAWAPAAAARYGREVLYADLDWTPGEGQTEAVLTAFLLGLHIPPSTVASLQPAQLPGYFQSVTREKRVLVVLDNATSAGQVLPLLPAAGNTTVVTSRDFLHDLPGKQIPVTPLNLENARELLRPAAGPDRVRADPEATGAVIEHCAGRPLALRIAGTNLAQTPALPVRQLAGELRSGTDLDAVIGATYRRLSPVAARTFRLLAAQPDRSAGPTTVHAPHLGEPYRGGAASAVTTREALGFPSFSAIHTLVSTNAGRSAPCWMPRPSRSQTRSSVARLPVAEPANGQPPRPPADESTVDTPQCSAARVFASAWP</sequence>
<dbReference type="Proteomes" id="UP000305546">
    <property type="component" value="Unassembled WGS sequence"/>
</dbReference>
<proteinExistence type="predicted"/>
<evidence type="ECO:0000313" key="4">
    <source>
        <dbReference type="Proteomes" id="UP000305546"/>
    </source>
</evidence>
<dbReference type="PRINTS" id="PR00364">
    <property type="entry name" value="DISEASERSIST"/>
</dbReference>
<feature type="region of interest" description="Disordered" evidence="1">
    <location>
        <begin position="311"/>
        <end position="359"/>
    </location>
</feature>
<protein>
    <recommendedName>
        <fullName evidence="2">AAA+ ATPase domain-containing protein</fullName>
    </recommendedName>
</protein>